<dbReference type="Pfam" id="PF00472">
    <property type="entry name" value="RF-1"/>
    <property type="match status" value="1"/>
</dbReference>
<keyword evidence="2" id="KW-0175">Coiled coil</keyword>
<evidence type="ECO:0000313" key="5">
    <source>
        <dbReference type="EMBL" id="TCP28273.1"/>
    </source>
</evidence>
<evidence type="ECO:0000313" key="6">
    <source>
        <dbReference type="Proteomes" id="UP000294564"/>
    </source>
</evidence>
<comment type="similarity">
    <text evidence="1">Belongs to the prokaryotic/mitochondrial release factor family.</text>
</comment>
<name>A0A4R2P0U1_9FLAO</name>
<dbReference type="EMBL" id="SLXM01000001">
    <property type="protein sequence ID" value="TCP28273.1"/>
    <property type="molecule type" value="Genomic_DNA"/>
</dbReference>
<evidence type="ECO:0000256" key="3">
    <source>
        <dbReference type="SAM" id="MobiDB-lite"/>
    </source>
</evidence>
<keyword evidence="6" id="KW-1185">Reference proteome</keyword>
<reference evidence="5 6" key="1">
    <citation type="submission" date="2019-03" db="EMBL/GenBank/DDBJ databases">
        <title>Genomic Encyclopedia of Type Strains, Phase IV (KMG-IV): sequencing the most valuable type-strain genomes for metagenomic binning, comparative biology and taxonomic classification.</title>
        <authorList>
            <person name="Goeker M."/>
        </authorList>
    </citation>
    <scope>NUCLEOTIDE SEQUENCE [LARGE SCALE GENOMIC DNA]</scope>
    <source>
        <strain evidence="5 6">DSM 14836</strain>
    </source>
</reference>
<dbReference type="PROSITE" id="PS00745">
    <property type="entry name" value="RF_PROK_I"/>
    <property type="match status" value="1"/>
</dbReference>
<gene>
    <name evidence="5" type="ORF">EV195_101435</name>
</gene>
<evidence type="ECO:0000256" key="1">
    <source>
        <dbReference type="ARBA" id="ARBA00010835"/>
    </source>
</evidence>
<accession>A0A4R2P0U1</accession>
<dbReference type="InterPro" id="IPR050057">
    <property type="entry name" value="Prokaryotic/Mito_RF"/>
</dbReference>
<feature type="coiled-coil region" evidence="2">
    <location>
        <begin position="148"/>
        <end position="182"/>
    </location>
</feature>
<comment type="caution">
    <text evidence="5">The sequence shown here is derived from an EMBL/GenBank/DDBJ whole genome shotgun (WGS) entry which is preliminary data.</text>
</comment>
<dbReference type="RefSeq" id="WP_132792265.1">
    <property type="nucleotide sequence ID" value="NZ_SLXM01000001.1"/>
</dbReference>
<dbReference type="PANTHER" id="PTHR43804">
    <property type="entry name" value="LD18447P"/>
    <property type="match status" value="1"/>
</dbReference>
<dbReference type="InterPro" id="IPR045853">
    <property type="entry name" value="Pep_chain_release_fac_I_sf"/>
</dbReference>
<dbReference type="PANTHER" id="PTHR43804:SF9">
    <property type="entry name" value="PEPTIDE CHAIN RELEASE FACTOR HOMOLOG-RELATED"/>
    <property type="match status" value="1"/>
</dbReference>
<feature type="compositionally biased region" description="Basic residues" evidence="3">
    <location>
        <begin position="211"/>
        <end position="220"/>
    </location>
</feature>
<feature type="domain" description="Prokaryotic-type class I peptide chain release factors" evidence="4">
    <location>
        <begin position="119"/>
        <end position="135"/>
    </location>
</feature>
<evidence type="ECO:0000259" key="4">
    <source>
        <dbReference type="PROSITE" id="PS00745"/>
    </source>
</evidence>
<proteinExistence type="inferred from homology"/>
<dbReference type="Gene3D" id="3.30.70.1660">
    <property type="match status" value="1"/>
</dbReference>
<dbReference type="SUPFAM" id="SSF75620">
    <property type="entry name" value="Release factor"/>
    <property type="match status" value="1"/>
</dbReference>
<dbReference type="InterPro" id="IPR017509">
    <property type="entry name" value="PrfH"/>
</dbReference>
<protein>
    <submittedName>
        <fullName evidence="5">Peptide chain release factor</fullName>
    </submittedName>
</protein>
<evidence type="ECO:0000256" key="2">
    <source>
        <dbReference type="SAM" id="Coils"/>
    </source>
</evidence>
<feature type="region of interest" description="Disordered" evidence="3">
    <location>
        <begin position="211"/>
        <end position="230"/>
    </location>
</feature>
<feature type="compositionally biased region" description="Basic and acidic residues" evidence="3">
    <location>
        <begin position="221"/>
        <end position="230"/>
    </location>
</feature>
<organism evidence="5 6">
    <name type="scientific">Tenacibaculum skagerrakense</name>
    <dbReference type="NCBI Taxonomy" id="186571"/>
    <lineage>
        <taxon>Bacteria</taxon>
        <taxon>Pseudomonadati</taxon>
        <taxon>Bacteroidota</taxon>
        <taxon>Flavobacteriia</taxon>
        <taxon>Flavobacteriales</taxon>
        <taxon>Flavobacteriaceae</taxon>
        <taxon>Tenacibaculum</taxon>
    </lineage>
</organism>
<dbReference type="GO" id="GO:0003747">
    <property type="term" value="F:translation release factor activity"/>
    <property type="evidence" value="ECO:0007669"/>
    <property type="project" value="InterPro"/>
</dbReference>
<sequence length="230" mass="26448">METKTIQFTAGRGPAECTWVVAKVLKTFIKNSSNAGISYVILHQEKGVENGTVQSVSLQLKGQNLTLFLKDWLGTIQWIGKSTFRKYHKRKNWFIGCFELKELKILEVFERDIEFQAIRSSGPGGQHVNKVSSAVRAKHIPTGVQVLVSESRSQHQNKKLAINRLKEQLANYNIQQLQENIQDEWENHLNLERGNPVQIFTGTDFKIQKKKKNYKSKRGQLKSDLRKELN</sequence>
<dbReference type="Gene3D" id="3.30.160.20">
    <property type="match status" value="1"/>
</dbReference>
<dbReference type="AlphaFoldDB" id="A0A4R2P0U1"/>
<dbReference type="InterPro" id="IPR000352">
    <property type="entry name" value="Pep_chain_release_fac_I"/>
</dbReference>
<dbReference type="Proteomes" id="UP000294564">
    <property type="component" value="Unassembled WGS sequence"/>
</dbReference>
<dbReference type="NCBIfam" id="TIGR03072">
    <property type="entry name" value="release_prfH"/>
    <property type="match status" value="1"/>
</dbReference>
<dbReference type="OrthoDB" id="9815709at2"/>